<evidence type="ECO:0000256" key="3">
    <source>
        <dbReference type="ARBA" id="ARBA00022692"/>
    </source>
</evidence>
<comment type="caution">
    <text evidence="9">The sequence shown here is derived from an EMBL/GenBank/DDBJ whole genome shotgun (WGS) entry which is preliminary data.</text>
</comment>
<dbReference type="InterPro" id="IPR045980">
    <property type="entry name" value="DUF5936"/>
</dbReference>
<dbReference type="PANTHER" id="PTHR35007">
    <property type="entry name" value="INTEGRAL MEMBRANE PROTEIN-RELATED"/>
    <property type="match status" value="1"/>
</dbReference>
<organism evidence="9 10">
    <name type="scientific">Streptomyces cinnamoneus</name>
    <name type="common">Streptoverticillium cinnamoneum</name>
    <dbReference type="NCBI Taxonomy" id="53446"/>
    <lineage>
        <taxon>Bacteria</taxon>
        <taxon>Bacillati</taxon>
        <taxon>Actinomycetota</taxon>
        <taxon>Actinomycetes</taxon>
        <taxon>Kitasatosporales</taxon>
        <taxon>Streptomycetaceae</taxon>
        <taxon>Streptomyces</taxon>
        <taxon>Streptomyces cinnamoneus group</taxon>
    </lineage>
</organism>
<evidence type="ECO:0000259" key="7">
    <source>
        <dbReference type="Pfam" id="PF00482"/>
    </source>
</evidence>
<dbReference type="GO" id="GO:0005886">
    <property type="term" value="C:plasma membrane"/>
    <property type="evidence" value="ECO:0007669"/>
    <property type="project" value="UniProtKB-SubCell"/>
</dbReference>
<feature type="transmembrane region" description="Helical" evidence="6">
    <location>
        <begin position="6"/>
        <end position="29"/>
    </location>
</feature>
<reference evidence="9" key="2">
    <citation type="submission" date="2020-09" db="EMBL/GenBank/DDBJ databases">
        <authorList>
            <person name="Sun Q."/>
            <person name="Ohkuma M."/>
        </authorList>
    </citation>
    <scope>NUCLEOTIDE SEQUENCE</scope>
    <source>
        <strain evidence="9">JCM 4633</strain>
    </source>
</reference>
<evidence type="ECO:0000259" key="8">
    <source>
        <dbReference type="Pfam" id="PF19359"/>
    </source>
</evidence>
<keyword evidence="3 6" id="KW-0812">Transmembrane</keyword>
<evidence type="ECO:0000313" key="10">
    <source>
        <dbReference type="Proteomes" id="UP000646244"/>
    </source>
</evidence>
<dbReference type="InterPro" id="IPR018076">
    <property type="entry name" value="T2SS_GspF_dom"/>
</dbReference>
<keyword evidence="2" id="KW-1003">Cell membrane</keyword>
<dbReference type="AlphaFoldDB" id="A0A918TX04"/>
<evidence type="ECO:0000256" key="5">
    <source>
        <dbReference type="ARBA" id="ARBA00023136"/>
    </source>
</evidence>
<evidence type="ECO:0000256" key="6">
    <source>
        <dbReference type="SAM" id="Phobius"/>
    </source>
</evidence>
<protein>
    <submittedName>
        <fullName evidence="9">Membrane protein</fullName>
    </submittedName>
</protein>
<accession>A0A918TX04</accession>
<evidence type="ECO:0000256" key="1">
    <source>
        <dbReference type="ARBA" id="ARBA00004651"/>
    </source>
</evidence>
<feature type="transmembrane region" description="Helical" evidence="6">
    <location>
        <begin position="124"/>
        <end position="144"/>
    </location>
</feature>
<dbReference type="PANTHER" id="PTHR35007:SF2">
    <property type="entry name" value="PILUS ASSEMBLE PROTEIN"/>
    <property type="match status" value="1"/>
</dbReference>
<feature type="domain" description="DUF5936" evidence="8">
    <location>
        <begin position="7"/>
        <end position="147"/>
    </location>
</feature>
<comment type="subcellular location">
    <subcellularLocation>
        <location evidence="1">Cell membrane</location>
        <topology evidence="1">Multi-pass membrane protein</topology>
    </subcellularLocation>
</comment>
<feature type="domain" description="Type II secretion system protein GspF" evidence="7">
    <location>
        <begin position="158"/>
        <end position="284"/>
    </location>
</feature>
<keyword evidence="4 6" id="KW-1133">Transmembrane helix</keyword>
<dbReference type="Pfam" id="PF00482">
    <property type="entry name" value="T2SSF"/>
    <property type="match status" value="1"/>
</dbReference>
<evidence type="ECO:0000256" key="4">
    <source>
        <dbReference type="ARBA" id="ARBA00022989"/>
    </source>
</evidence>
<keyword evidence="5 6" id="KW-0472">Membrane</keyword>
<reference evidence="9" key="1">
    <citation type="journal article" date="2014" name="Int. J. Syst. Evol. Microbiol.">
        <title>Complete genome sequence of Corynebacterium casei LMG S-19264T (=DSM 44701T), isolated from a smear-ripened cheese.</title>
        <authorList>
            <consortium name="US DOE Joint Genome Institute (JGI-PGF)"/>
            <person name="Walter F."/>
            <person name="Albersmeier A."/>
            <person name="Kalinowski J."/>
            <person name="Ruckert C."/>
        </authorList>
    </citation>
    <scope>NUCLEOTIDE SEQUENCE</scope>
    <source>
        <strain evidence="9">JCM 4633</strain>
    </source>
</reference>
<proteinExistence type="predicted"/>
<evidence type="ECO:0000256" key="2">
    <source>
        <dbReference type="ARBA" id="ARBA00022475"/>
    </source>
</evidence>
<feature type="transmembrane region" description="Helical" evidence="6">
    <location>
        <begin position="267"/>
        <end position="289"/>
    </location>
</feature>
<evidence type="ECO:0000313" key="9">
    <source>
        <dbReference type="EMBL" id="GHC66886.1"/>
    </source>
</evidence>
<gene>
    <name evidence="9" type="ORF">GCM10010507_50950</name>
</gene>
<dbReference type="Proteomes" id="UP000646244">
    <property type="component" value="Unassembled WGS sequence"/>
</dbReference>
<dbReference type="Pfam" id="PF19359">
    <property type="entry name" value="DUF5936"/>
    <property type="match status" value="1"/>
</dbReference>
<sequence>MGAGTGMGLLLALVAAASVVGICYGIALVRSEAKLPPDLVLALEVGSTRTTAVGSAVDRLGMRYAPLVLRMMGEKRVSRVRRRIDRAGNPGGLTVDRYAARRAVYGMLGFGGALVMLAKGQPLLAVLLVAFGLFWIEVGIWAAVRERRDAIERTLPDFLDVLAVVVSAGLGFRQALDRVSERYEGPWADELRITLRQMDMGVSRRQAFDELRRRNDSEQVAQLVTALQQGEELGAPIVDTLIGIATDMRRTDAQLARRRAARTVPKATMVITTFMVPGTVILLIAGFFLGSGTDFSSITGD</sequence>
<dbReference type="EMBL" id="BMVB01000022">
    <property type="protein sequence ID" value="GHC66886.1"/>
    <property type="molecule type" value="Genomic_DNA"/>
</dbReference>
<name>A0A918TX04_STRCJ</name>